<feature type="transmembrane region" description="Helical" evidence="1">
    <location>
        <begin position="139"/>
        <end position="158"/>
    </location>
</feature>
<dbReference type="Proteomes" id="UP001060260">
    <property type="component" value="Chromosome"/>
</dbReference>
<reference evidence="2" key="1">
    <citation type="submission" date="2022-08" db="EMBL/GenBank/DDBJ databases">
        <title>Genome Sequencing of Bacteroides fragilis Group Isolates with Nanopore Technology.</title>
        <authorList>
            <person name="Tisza M.J."/>
            <person name="Smith D."/>
            <person name="Dekker J.P."/>
        </authorList>
    </citation>
    <scope>NUCLEOTIDE SEQUENCE</scope>
    <source>
        <strain evidence="2">BFG-474</strain>
    </source>
</reference>
<proteinExistence type="predicted"/>
<accession>A0AA94Y3V3</accession>
<sequence length="193" mass="22528">MLLLCGTLWGAVQLIVSGHIFNGDFALYIRQAQSIQYGDMQQVFSDMQEMIAHSTYQRYSPILYPWGYPLLLFPCVALFGINYFAFKIVGVICLVGAFIFLYYHPILSKERFRMSVLLVLALLTGNIFYWGYVNSVSSELPFFCFLMFSFWTMNKLYALKEQTEKRTILYIGLGILLFSRHRFVRKDTSYLFP</sequence>
<feature type="transmembrane region" description="Helical" evidence="1">
    <location>
        <begin position="115"/>
        <end position="133"/>
    </location>
</feature>
<gene>
    <name evidence="2" type="ORF">NXW23_00640</name>
</gene>
<evidence type="ECO:0000313" key="2">
    <source>
        <dbReference type="EMBL" id="UVQ96951.1"/>
    </source>
</evidence>
<keyword evidence="1" id="KW-0812">Transmembrane</keyword>
<dbReference type="AlphaFoldDB" id="A0AA94Y3V3"/>
<protein>
    <recommendedName>
        <fullName evidence="4">Glycosyltransferase RgtA/B/C/D-like domain-containing protein</fullName>
    </recommendedName>
</protein>
<evidence type="ECO:0000313" key="3">
    <source>
        <dbReference type="Proteomes" id="UP001060260"/>
    </source>
</evidence>
<evidence type="ECO:0008006" key="4">
    <source>
        <dbReference type="Google" id="ProtNLM"/>
    </source>
</evidence>
<keyword evidence="1" id="KW-0472">Membrane</keyword>
<feature type="transmembrane region" description="Helical" evidence="1">
    <location>
        <begin position="167"/>
        <end position="184"/>
    </location>
</feature>
<evidence type="ECO:0000256" key="1">
    <source>
        <dbReference type="SAM" id="Phobius"/>
    </source>
</evidence>
<keyword evidence="1" id="KW-1133">Transmembrane helix</keyword>
<feature type="transmembrane region" description="Helical" evidence="1">
    <location>
        <begin position="70"/>
        <end position="103"/>
    </location>
</feature>
<organism evidence="2 3">
    <name type="scientific">Bacteroides caccae</name>
    <dbReference type="NCBI Taxonomy" id="47678"/>
    <lineage>
        <taxon>Bacteria</taxon>
        <taxon>Pseudomonadati</taxon>
        <taxon>Bacteroidota</taxon>
        <taxon>Bacteroidia</taxon>
        <taxon>Bacteroidales</taxon>
        <taxon>Bacteroidaceae</taxon>
        <taxon>Bacteroides</taxon>
    </lineage>
</organism>
<name>A0AA94Y3V3_9BACE</name>
<dbReference type="EMBL" id="CP103166">
    <property type="protein sequence ID" value="UVQ96951.1"/>
    <property type="molecule type" value="Genomic_DNA"/>
</dbReference>